<gene>
    <name evidence="1" type="ORF">NIOZUU159_00339</name>
</gene>
<evidence type="ECO:0000313" key="1">
    <source>
        <dbReference type="EMBL" id="QPI16842.1"/>
    </source>
</evidence>
<organism evidence="1">
    <name type="scientific">Virus NIOZ-UU159</name>
    <dbReference type="NCBI Taxonomy" id="2763270"/>
    <lineage>
        <taxon>Viruses</taxon>
    </lineage>
</organism>
<proteinExistence type="predicted"/>
<protein>
    <submittedName>
        <fullName evidence="1">Acyl-CoA dehydrogenase</fullName>
    </submittedName>
</protein>
<accession>A0A7S9XH75</accession>
<dbReference type="EMBL" id="MW030608">
    <property type="protein sequence ID" value="QPI16842.1"/>
    <property type="molecule type" value="Genomic_DNA"/>
</dbReference>
<sequence length="72" mass="8099">MSKIISGYAYNIVKRIMPKISATEKAALNSGSVSIDGDIFKGNLELNKIVDRYDIILHLCTFKMPILQQKKL</sequence>
<reference evidence="1" key="1">
    <citation type="submission" date="2020-08" db="EMBL/GenBank/DDBJ databases">
        <title>Bridging the membrane lipid divide: bacteria of the FCB group superphylum have the potential to synthesize archaeal ether lipids.</title>
        <authorList>
            <person name="Villanueva L."/>
            <person name="von Meijenfeldt F.A.B."/>
            <person name="Westbye A.B."/>
            <person name="Yadav S."/>
            <person name="Hopmans E.C."/>
            <person name="Dutilh B.E."/>
            <person name="Sinninghe Damste J.S."/>
        </authorList>
    </citation>
    <scope>NUCLEOTIDE SEQUENCE</scope>
    <source>
        <strain evidence="1">NIOZ-UU159</strain>
    </source>
</reference>
<name>A0A7S9XH75_9VIRU</name>